<protein>
    <submittedName>
        <fullName evidence="2">Uncharacterized protein</fullName>
    </submittedName>
</protein>
<accession>A0A131YEG6</accession>
<reference evidence="2" key="1">
    <citation type="journal article" date="2016" name="Ticks Tick Borne Dis.">
        <title>De novo assembly and annotation of the salivary gland transcriptome of Rhipicephalus appendiculatus male and female ticks during blood feeding.</title>
        <authorList>
            <person name="de Castro M.H."/>
            <person name="de Klerk D."/>
            <person name="Pienaar R."/>
            <person name="Latif A.A."/>
            <person name="Rees D.J."/>
            <person name="Mans B.J."/>
        </authorList>
    </citation>
    <scope>NUCLEOTIDE SEQUENCE</scope>
    <source>
        <tissue evidence="2">Salivary glands</tissue>
    </source>
</reference>
<evidence type="ECO:0000256" key="1">
    <source>
        <dbReference type="SAM" id="SignalP"/>
    </source>
</evidence>
<proteinExistence type="predicted"/>
<dbReference type="EMBL" id="GEDV01010833">
    <property type="protein sequence ID" value="JAP77724.1"/>
    <property type="molecule type" value="Transcribed_RNA"/>
</dbReference>
<feature type="chain" id="PRO_5007284899" evidence="1">
    <location>
        <begin position="28"/>
        <end position="79"/>
    </location>
</feature>
<sequence length="79" mass="9128">MTTFATLAILLTLSALTLPWSPMYVAAGNPMVGTKPRTNRDLYPNIIPRPSYYIWQRRATTRRWYSGIISLPIRKRPHP</sequence>
<feature type="signal peptide" evidence="1">
    <location>
        <begin position="1"/>
        <end position="27"/>
    </location>
</feature>
<dbReference type="AlphaFoldDB" id="A0A131YEG6"/>
<organism evidence="2">
    <name type="scientific">Rhipicephalus appendiculatus</name>
    <name type="common">Brown ear tick</name>
    <dbReference type="NCBI Taxonomy" id="34631"/>
    <lineage>
        <taxon>Eukaryota</taxon>
        <taxon>Metazoa</taxon>
        <taxon>Ecdysozoa</taxon>
        <taxon>Arthropoda</taxon>
        <taxon>Chelicerata</taxon>
        <taxon>Arachnida</taxon>
        <taxon>Acari</taxon>
        <taxon>Parasitiformes</taxon>
        <taxon>Ixodida</taxon>
        <taxon>Ixodoidea</taxon>
        <taxon>Ixodidae</taxon>
        <taxon>Rhipicephalinae</taxon>
        <taxon>Rhipicephalus</taxon>
        <taxon>Rhipicephalus</taxon>
    </lineage>
</organism>
<evidence type="ECO:0000313" key="2">
    <source>
        <dbReference type="EMBL" id="JAP77724.1"/>
    </source>
</evidence>
<name>A0A131YEG6_RHIAP</name>
<keyword evidence="1" id="KW-0732">Signal</keyword>